<dbReference type="Proteomes" id="UP000070401">
    <property type="component" value="Unassembled WGS sequence"/>
</dbReference>
<dbReference type="RefSeq" id="WP_060798379.1">
    <property type="nucleotide sequence ID" value="NZ_KQ956692.1"/>
</dbReference>
<keyword evidence="2" id="KW-1185">Reference proteome</keyword>
<evidence type="ECO:0000313" key="2">
    <source>
        <dbReference type="Proteomes" id="UP000070401"/>
    </source>
</evidence>
<sequence>MVDISKIGSVEVLKRSFESLKEAKVDVAKILNKKVTAASWKALYENYIVAKPEITDINMIDSIEKLKNSFSNLKEAKEKISKILNRKVAASSWQVLYDKYVIEDLYFKDKVSKYIFYLVEIEGKPQLDFLGITYEYYSNKKVAEKWHKEMIKLIHPDRCKHPKATEAMQVLEKLYKGMI</sequence>
<comment type="caution">
    <text evidence="1">The sequence shown here is derived from an EMBL/GenBank/DDBJ whole genome shotgun (WGS) entry which is preliminary data.</text>
</comment>
<dbReference type="EMBL" id="LRPY01000104">
    <property type="protein sequence ID" value="KXA21672.1"/>
    <property type="molecule type" value="Genomic_DNA"/>
</dbReference>
<dbReference type="AlphaFoldDB" id="A0A133NZJ0"/>
<gene>
    <name evidence="1" type="ORF">HMPREF3221_01076</name>
</gene>
<accession>A0A133NZJ0</accession>
<dbReference type="InterPro" id="IPR036869">
    <property type="entry name" value="J_dom_sf"/>
</dbReference>
<proteinExistence type="predicted"/>
<protein>
    <submittedName>
        <fullName evidence="1">Uncharacterized protein</fullName>
    </submittedName>
</protein>
<reference evidence="2" key="1">
    <citation type="submission" date="2016-01" db="EMBL/GenBank/DDBJ databases">
        <authorList>
            <person name="Mitreva M."/>
            <person name="Pepin K.H."/>
            <person name="Mihindukulasuriya K.A."/>
            <person name="Fulton R."/>
            <person name="Fronick C."/>
            <person name="O'Laughlin M."/>
            <person name="Miner T."/>
            <person name="Herter B."/>
            <person name="Rosa B.A."/>
            <person name="Cordes M."/>
            <person name="Tomlinson C."/>
            <person name="Wollam A."/>
            <person name="Palsikar V.B."/>
            <person name="Mardis E.R."/>
            <person name="Wilson R.K."/>
        </authorList>
    </citation>
    <scope>NUCLEOTIDE SEQUENCE [LARGE SCALE GENOMIC DNA]</scope>
    <source>
        <strain evidence="2">MJR7757B</strain>
    </source>
</reference>
<evidence type="ECO:0000313" key="1">
    <source>
        <dbReference type="EMBL" id="KXA21672.1"/>
    </source>
</evidence>
<organism evidence="1 2">
    <name type="scientific">Fusobacterium nucleatum</name>
    <dbReference type="NCBI Taxonomy" id="851"/>
    <lineage>
        <taxon>Bacteria</taxon>
        <taxon>Fusobacteriati</taxon>
        <taxon>Fusobacteriota</taxon>
        <taxon>Fusobacteriia</taxon>
        <taxon>Fusobacteriales</taxon>
        <taxon>Fusobacteriaceae</taxon>
        <taxon>Fusobacterium</taxon>
    </lineage>
</organism>
<dbReference type="PATRIC" id="fig|851.8.peg.1078"/>
<name>A0A133NZJ0_FUSNU</name>
<dbReference type="SUPFAM" id="SSF46565">
    <property type="entry name" value="Chaperone J-domain"/>
    <property type="match status" value="1"/>
</dbReference>